<dbReference type="Pfam" id="PF00155">
    <property type="entry name" value="Aminotran_1_2"/>
    <property type="match status" value="1"/>
</dbReference>
<evidence type="ECO:0000259" key="4">
    <source>
        <dbReference type="Pfam" id="PF00155"/>
    </source>
</evidence>
<evidence type="ECO:0000313" key="6">
    <source>
        <dbReference type="EMBL" id="STZ13973.1"/>
    </source>
</evidence>
<dbReference type="SUPFAM" id="SSF53383">
    <property type="entry name" value="PLP-dependent transferases"/>
    <property type="match status" value="1"/>
</dbReference>
<dbReference type="GO" id="GO:0009102">
    <property type="term" value="P:biotin biosynthetic process"/>
    <property type="evidence" value="ECO:0007669"/>
    <property type="project" value="TreeGrafter"/>
</dbReference>
<keyword evidence="7" id="KW-1185">Reference proteome</keyword>
<dbReference type="PANTHER" id="PTHR13693:SF100">
    <property type="entry name" value="8-AMINO-7-OXONONANOATE SYNTHASE"/>
    <property type="match status" value="1"/>
</dbReference>
<dbReference type="EC" id="2.3.1.47" evidence="6"/>
<dbReference type="InterPro" id="IPR015424">
    <property type="entry name" value="PyrdxlP-dep_Trfase"/>
</dbReference>
<evidence type="ECO:0000256" key="2">
    <source>
        <dbReference type="ARBA" id="ARBA00022679"/>
    </source>
</evidence>
<dbReference type="Gene3D" id="3.40.640.10">
    <property type="entry name" value="Type I PLP-dependent aspartate aminotransferase-like (Major domain)"/>
    <property type="match status" value="1"/>
</dbReference>
<reference evidence="5 7" key="1">
    <citation type="submission" date="2017-02" db="EMBL/GenBank/DDBJ databases">
        <title>Draft genome sequence of Moraxella caviae CCUG 355 type strain.</title>
        <authorList>
            <person name="Engstrom-Jakobsson H."/>
            <person name="Salva-Serra F."/>
            <person name="Thorell K."/>
            <person name="Gonzales-Siles L."/>
            <person name="Karlsson R."/>
            <person name="Boulund F."/>
            <person name="Engstrand L."/>
            <person name="Moore E."/>
        </authorList>
    </citation>
    <scope>NUCLEOTIDE SEQUENCE [LARGE SCALE GENOMIC DNA]</scope>
    <source>
        <strain evidence="5 7">CCUG 355</strain>
    </source>
</reference>
<evidence type="ECO:0000256" key="3">
    <source>
        <dbReference type="ARBA" id="ARBA00022898"/>
    </source>
</evidence>
<dbReference type="RefSeq" id="WP_078276077.1">
    <property type="nucleotide sequence ID" value="NZ_CAACXO010000034.1"/>
</dbReference>
<dbReference type="InterPro" id="IPR015421">
    <property type="entry name" value="PyrdxlP-dep_Trfase_major"/>
</dbReference>
<proteinExistence type="predicted"/>
<dbReference type="Proteomes" id="UP000190435">
    <property type="component" value="Unassembled WGS sequence"/>
</dbReference>
<evidence type="ECO:0000313" key="5">
    <source>
        <dbReference type="EMBL" id="OOR91360.1"/>
    </source>
</evidence>
<reference evidence="6 8" key="2">
    <citation type="submission" date="2018-06" db="EMBL/GenBank/DDBJ databases">
        <authorList>
            <consortium name="Pathogen Informatics"/>
            <person name="Doyle S."/>
        </authorList>
    </citation>
    <scope>NUCLEOTIDE SEQUENCE [LARGE SCALE GENOMIC DNA]</scope>
    <source>
        <strain evidence="6 8">NCTC10293</strain>
    </source>
</reference>
<dbReference type="GO" id="GO:0008710">
    <property type="term" value="F:8-amino-7-oxononanoate synthase activity"/>
    <property type="evidence" value="ECO:0007669"/>
    <property type="project" value="UniProtKB-EC"/>
</dbReference>
<dbReference type="InterPro" id="IPR050087">
    <property type="entry name" value="AON_synthase_class-II"/>
</dbReference>
<dbReference type="EMBL" id="MUXU01000022">
    <property type="protein sequence ID" value="OOR91360.1"/>
    <property type="molecule type" value="Genomic_DNA"/>
</dbReference>
<dbReference type="Gene3D" id="3.90.1150.10">
    <property type="entry name" value="Aspartate Aminotransferase, domain 1"/>
    <property type="match status" value="1"/>
</dbReference>
<evidence type="ECO:0000313" key="8">
    <source>
        <dbReference type="Proteomes" id="UP000255279"/>
    </source>
</evidence>
<comment type="cofactor">
    <cofactor evidence="1">
        <name>pyridoxal 5'-phosphate</name>
        <dbReference type="ChEBI" id="CHEBI:597326"/>
    </cofactor>
</comment>
<keyword evidence="6" id="KW-0012">Acyltransferase</keyword>
<dbReference type="AlphaFoldDB" id="A0A1T0A6S8"/>
<dbReference type="EMBL" id="UGQE01000004">
    <property type="protein sequence ID" value="STZ13973.1"/>
    <property type="molecule type" value="Genomic_DNA"/>
</dbReference>
<dbReference type="PANTHER" id="PTHR13693">
    <property type="entry name" value="CLASS II AMINOTRANSFERASE/8-AMINO-7-OXONONANOATE SYNTHASE"/>
    <property type="match status" value="1"/>
</dbReference>
<evidence type="ECO:0000313" key="7">
    <source>
        <dbReference type="Proteomes" id="UP000190435"/>
    </source>
</evidence>
<sequence>MDMLSWYENKLNALKCADNHRAFSTSRQADRFIYPATSADTPPLLNLASNDYLGLASDTHLRQQFFTTHSQDSLRLSASSSRLLTGTFDEHSTLEKTLADTFSLHAKRTLSALTFNSGYHANVGILPAISDSRTLILADKLVHASIIDGILLSKAAHLRYPHQDCQRLTALIDKHYHDYERIIIATESVFSMDGDVTDLKFLVNLKNNYPKISLYVDEAHAIAVRGKHGLGIAEEQGVLGEIDFLVGAFGKTMASVGGFCICHPIIKDYLINAMRPLIFSTALPPINAAWTRHVFDYMLDKHQARTDLQALAMDFIAKLHGLGFDCPSQSHIIPVIIGDNRRTLEYAKALKAAGFYVLAVRPPTVPKNQARLRICLNSHITQTDIDKLLNILENLKNKSL</sequence>
<keyword evidence="2 6" id="KW-0808">Transferase</keyword>
<name>A0A1T0A6S8_9GAMM</name>
<dbReference type="GO" id="GO:0030170">
    <property type="term" value="F:pyridoxal phosphate binding"/>
    <property type="evidence" value="ECO:0007669"/>
    <property type="project" value="InterPro"/>
</dbReference>
<dbReference type="Proteomes" id="UP000255279">
    <property type="component" value="Unassembled WGS sequence"/>
</dbReference>
<keyword evidence="3" id="KW-0663">Pyridoxal phosphate</keyword>
<accession>A0A1T0A6S8</accession>
<dbReference type="InterPro" id="IPR004839">
    <property type="entry name" value="Aminotransferase_I/II_large"/>
</dbReference>
<organism evidence="5 7">
    <name type="scientific">Moraxella caviae</name>
    <dbReference type="NCBI Taxonomy" id="34060"/>
    <lineage>
        <taxon>Bacteria</taxon>
        <taxon>Pseudomonadati</taxon>
        <taxon>Pseudomonadota</taxon>
        <taxon>Gammaproteobacteria</taxon>
        <taxon>Moraxellales</taxon>
        <taxon>Moraxellaceae</taxon>
        <taxon>Moraxella</taxon>
    </lineage>
</organism>
<evidence type="ECO:0000256" key="1">
    <source>
        <dbReference type="ARBA" id="ARBA00001933"/>
    </source>
</evidence>
<protein>
    <submittedName>
        <fullName evidence="5">8-amino-7-oxononanoate synthase</fullName>
        <ecNumber evidence="6">2.3.1.47</ecNumber>
    </submittedName>
</protein>
<gene>
    <name evidence="6" type="primary">bioF</name>
    <name evidence="5" type="ORF">B0181_03395</name>
    <name evidence="6" type="ORF">NCTC10293_01553</name>
</gene>
<feature type="domain" description="Aminotransferase class I/classII large" evidence="4">
    <location>
        <begin position="43"/>
        <end position="390"/>
    </location>
</feature>
<dbReference type="STRING" id="34060.B0181_03395"/>
<dbReference type="InterPro" id="IPR015422">
    <property type="entry name" value="PyrdxlP-dep_Trfase_small"/>
</dbReference>